<dbReference type="Proteomes" id="UP001190464">
    <property type="component" value="Chromosome"/>
</dbReference>
<dbReference type="RefSeq" id="WP_224976191.1">
    <property type="nucleotide sequence ID" value="NZ_OY726398.1"/>
</dbReference>
<name>A0ABN9NDS3_9MYCO</name>
<accession>A0ABN9NDS3</accession>
<evidence type="ECO:0000313" key="4">
    <source>
        <dbReference type="Proteomes" id="UP001190464"/>
    </source>
</evidence>
<evidence type="ECO:0000256" key="1">
    <source>
        <dbReference type="SAM" id="SignalP"/>
    </source>
</evidence>
<sequence>MSPAIRNHRMPAAIAACGLVAAGVMVSRSPAEAVPPTTGCAAEPFGMLCDGPISPDNTFTRCRIMRGMLGARGLYLPATEKCWVIDLNDENPSYGNDLPRQHL</sequence>
<feature type="domain" description="CDGP" evidence="2">
    <location>
        <begin position="39"/>
        <end position="102"/>
    </location>
</feature>
<feature type="signal peptide" evidence="1">
    <location>
        <begin position="1"/>
        <end position="33"/>
    </location>
</feature>
<organism evidence="3 4">
    <name type="scientific">[Mycobacterium] holstebronense</name>
    <dbReference type="NCBI Taxonomy" id="3064288"/>
    <lineage>
        <taxon>Bacteria</taxon>
        <taxon>Bacillati</taxon>
        <taxon>Actinomycetota</taxon>
        <taxon>Actinomycetes</taxon>
        <taxon>Mycobacteriales</taxon>
        <taxon>Mycobacteriaceae</taxon>
        <taxon>Mycolicibacterium</taxon>
    </lineage>
</organism>
<protein>
    <recommendedName>
        <fullName evidence="2">CDGP domain-containing protein</fullName>
    </recommendedName>
</protein>
<proteinExistence type="predicted"/>
<dbReference type="InterPro" id="IPR056271">
    <property type="entry name" value="CDGP_dom"/>
</dbReference>
<dbReference type="EMBL" id="OY726398">
    <property type="protein sequence ID" value="CAJ1501889.1"/>
    <property type="molecule type" value="Genomic_DNA"/>
</dbReference>
<gene>
    <name evidence="3" type="ORF">MU0102_001599</name>
</gene>
<evidence type="ECO:0000313" key="3">
    <source>
        <dbReference type="EMBL" id="CAJ1501889.1"/>
    </source>
</evidence>
<evidence type="ECO:0000259" key="2">
    <source>
        <dbReference type="Pfam" id="PF24238"/>
    </source>
</evidence>
<reference evidence="3 4" key="1">
    <citation type="submission" date="2023-08" db="EMBL/GenBank/DDBJ databases">
        <authorList>
            <person name="Folkvardsen B D."/>
            <person name="Norman A."/>
        </authorList>
    </citation>
    <scope>NUCLEOTIDE SEQUENCE [LARGE SCALE GENOMIC DNA]</scope>
    <source>
        <strain evidence="3 4">Mu0102</strain>
    </source>
</reference>
<dbReference type="Pfam" id="PF24238">
    <property type="entry name" value="CDGP"/>
    <property type="match status" value="1"/>
</dbReference>
<keyword evidence="4" id="KW-1185">Reference proteome</keyword>
<feature type="chain" id="PRO_5046222630" description="CDGP domain-containing protein" evidence="1">
    <location>
        <begin position="34"/>
        <end position="103"/>
    </location>
</feature>
<keyword evidence="1" id="KW-0732">Signal</keyword>